<reference evidence="1" key="1">
    <citation type="submission" date="2019-11" db="EMBL/GenBank/DDBJ databases">
        <authorList>
            <person name="Feng L."/>
        </authorList>
    </citation>
    <scope>NUCLEOTIDE SEQUENCE</scope>
    <source>
        <strain evidence="1">SsimulansLFYP27</strain>
    </source>
</reference>
<dbReference type="SUPFAM" id="SSF46785">
    <property type="entry name" value="Winged helix' DNA-binding domain"/>
    <property type="match status" value="1"/>
</dbReference>
<organism evidence="1">
    <name type="scientific">Staphylococcus simulans</name>
    <dbReference type="NCBI Taxonomy" id="1286"/>
    <lineage>
        <taxon>Bacteria</taxon>
        <taxon>Bacillati</taxon>
        <taxon>Bacillota</taxon>
        <taxon>Bacilli</taxon>
        <taxon>Bacillales</taxon>
        <taxon>Staphylococcaceae</taxon>
        <taxon>Staphylococcus</taxon>
    </lineage>
</organism>
<dbReference type="AlphaFoldDB" id="A0A6N2YSM0"/>
<dbReference type="Pfam" id="PF13412">
    <property type="entry name" value="HTH_24"/>
    <property type="match status" value="1"/>
</dbReference>
<evidence type="ECO:0000313" key="1">
    <source>
        <dbReference type="EMBL" id="VYT69871.1"/>
    </source>
</evidence>
<dbReference type="InterPro" id="IPR036390">
    <property type="entry name" value="WH_DNA-bd_sf"/>
</dbReference>
<dbReference type="Gene3D" id="1.10.10.10">
    <property type="entry name" value="Winged helix-like DNA-binding domain superfamily/Winged helix DNA-binding domain"/>
    <property type="match status" value="1"/>
</dbReference>
<dbReference type="RefSeq" id="WP_096754244.1">
    <property type="nucleotide sequence ID" value="NZ_CACRUO010000010.1"/>
</dbReference>
<gene>
    <name evidence="1" type="ORF">SSLFYP27_00467</name>
</gene>
<sequence length="312" mass="36124">MAYQLINLQEHATFDSIQAMDNTVRQYNAQISKTHYETLNLLKQYSCKVIGISHIKIRTIAKKLDKSVATVKRHIKFLKENGFITVINTLRNKQGGKGANTYAINPIELFKKIQNELSQMSYRNAQKKRNQSQSQQALAYVQVKKETMSFIKLLNSFVSNKCRKKQIQLKRNENIKYFRACPESVPIELYQRYKPFFSDAQIKCLFNNISDQINPYPNINNEAYTDIVNNTLGSLVKALRNYHRGQGKKIYNIFAYAVGTAKILAAKVDHINKWSAMWEHSTQTKQYDNNFKTASMHMWAKTGLLDDEGIPY</sequence>
<name>A0A6N2YSM0_STASI</name>
<accession>A0A6N2YSM0</accession>
<dbReference type="EMBL" id="CACRUO010000010">
    <property type="protein sequence ID" value="VYT69871.1"/>
    <property type="molecule type" value="Genomic_DNA"/>
</dbReference>
<protein>
    <submittedName>
        <fullName evidence="1">Uncharacterized protein</fullName>
    </submittedName>
</protein>
<dbReference type="CDD" id="cd00092">
    <property type="entry name" value="HTH_CRP"/>
    <property type="match status" value="1"/>
</dbReference>
<proteinExistence type="predicted"/>
<dbReference type="InterPro" id="IPR036388">
    <property type="entry name" value="WH-like_DNA-bd_sf"/>
</dbReference>